<name>A0AAX3BEA8_9SPIR</name>
<dbReference type="KEGG" id="taqu:KDW03_02385"/>
<evidence type="ECO:0000313" key="6">
    <source>
        <dbReference type="Proteomes" id="UP001056539"/>
    </source>
</evidence>
<evidence type="ECO:0000256" key="1">
    <source>
        <dbReference type="ARBA" id="ARBA00010687"/>
    </source>
</evidence>
<evidence type="ECO:0000256" key="4">
    <source>
        <dbReference type="RuleBase" id="RU361192"/>
    </source>
</evidence>
<comment type="catalytic activity">
    <reaction evidence="4">
        <text>The enzyme specifically hydrolyzes (1-&gt;4)-beta-D-galactosidic linkages in type I arabinogalactans.</text>
        <dbReference type="EC" id="3.2.1.89"/>
    </reaction>
</comment>
<dbReference type="PANTHER" id="PTHR34983">
    <property type="entry name" value="ARABINOGALACTAN ENDO-BETA-1,4-GALACTANASE A"/>
    <property type="match status" value="1"/>
</dbReference>
<sequence>MKGKGFFFFLWMMVFLACGNTKEEISTKKRRIPDDFLKGMDISFVPEIENRGGVYRKNGQERDFFDILDEAGINTVRIRLWHSHPGGESSLEKAVALARRAKQRGMKILLDFHYSDTWADPGNQSKPAAWSHLEYEELKKAIKQYTYEAISLCMKEGVYPDFVQVGNEISSGFLWDIGRIGGVYDTNWNRFAELLKNAIEGVREADKSLRIKIILHHHAGSDYGSMDWFFGHITLYGVPYDIIGVSYYPFFSHASLASLKHTLLAIASRYHKPLFVLETAYPWTTDYADNLHNVFGEKDFLLSDYPATPEGQKKYLYDFLWEMYLTGCIGVIYWGGEWISLPGYGSMWENMALFDFEGDALPALFTRW</sequence>
<dbReference type="SUPFAM" id="SSF51445">
    <property type="entry name" value="(Trans)glycosidases"/>
    <property type="match status" value="1"/>
</dbReference>
<comment type="similarity">
    <text evidence="1 4">Belongs to the glycosyl hydrolase 53 family.</text>
</comment>
<proteinExistence type="inferred from homology"/>
<dbReference type="InterPro" id="IPR017853">
    <property type="entry name" value="GH"/>
</dbReference>
<accession>A0AAX3BEA8</accession>
<keyword evidence="6" id="KW-1185">Reference proteome</keyword>
<reference evidence="5" key="2">
    <citation type="submission" date="2022-06" db="EMBL/GenBank/DDBJ databases">
        <title>Thermospira aquatica gen. nov., sp. nov.</title>
        <authorList>
            <person name="Ben Ali Gam Z."/>
            <person name="Labat M."/>
        </authorList>
    </citation>
    <scope>NUCLEOTIDE SEQUENCE</scope>
    <source>
        <strain evidence="5">F1F22</strain>
    </source>
</reference>
<dbReference type="Gene3D" id="3.20.20.80">
    <property type="entry name" value="Glycosidases"/>
    <property type="match status" value="1"/>
</dbReference>
<reference evidence="5" key="1">
    <citation type="submission" date="2021-04" db="EMBL/GenBank/DDBJ databases">
        <authorList>
            <person name="Postec A."/>
        </authorList>
    </citation>
    <scope>NUCLEOTIDE SEQUENCE</scope>
    <source>
        <strain evidence="5">F1F22</strain>
    </source>
</reference>
<evidence type="ECO:0000256" key="2">
    <source>
        <dbReference type="ARBA" id="ARBA00022801"/>
    </source>
</evidence>
<protein>
    <recommendedName>
        <fullName evidence="4">Arabinogalactan endo-beta-1,4-galactanase</fullName>
        <ecNumber evidence="4">3.2.1.89</ecNumber>
    </recommendedName>
</protein>
<organism evidence="5 6">
    <name type="scientific">Thermospira aquatica</name>
    <dbReference type="NCBI Taxonomy" id="2828656"/>
    <lineage>
        <taxon>Bacteria</taxon>
        <taxon>Pseudomonadati</taxon>
        <taxon>Spirochaetota</taxon>
        <taxon>Spirochaetia</taxon>
        <taxon>Brevinematales</taxon>
        <taxon>Thermospiraceae</taxon>
        <taxon>Thermospira</taxon>
    </lineage>
</organism>
<dbReference type="EMBL" id="CP073355">
    <property type="protein sequence ID" value="URA10672.1"/>
    <property type="molecule type" value="Genomic_DNA"/>
</dbReference>
<gene>
    <name evidence="5" type="ORF">KDW03_02385</name>
</gene>
<dbReference type="GO" id="GO:0015926">
    <property type="term" value="F:glucosidase activity"/>
    <property type="evidence" value="ECO:0007669"/>
    <property type="project" value="InterPro"/>
</dbReference>
<dbReference type="InterPro" id="IPR011683">
    <property type="entry name" value="Glyco_hydro_53"/>
</dbReference>
<keyword evidence="3 4" id="KW-0326">Glycosidase</keyword>
<keyword evidence="2 4" id="KW-0378">Hydrolase</keyword>
<dbReference type="GO" id="GO:0045490">
    <property type="term" value="P:pectin catabolic process"/>
    <property type="evidence" value="ECO:0007669"/>
    <property type="project" value="TreeGrafter"/>
</dbReference>
<dbReference type="Proteomes" id="UP001056539">
    <property type="component" value="Chromosome"/>
</dbReference>
<dbReference type="EC" id="3.2.1.89" evidence="4"/>
<dbReference type="GO" id="GO:0031218">
    <property type="term" value="F:arabinogalactan endo-1,4-beta-galactosidase activity"/>
    <property type="evidence" value="ECO:0007669"/>
    <property type="project" value="UniProtKB-EC"/>
</dbReference>
<dbReference type="PANTHER" id="PTHR34983:SF2">
    <property type="entry name" value="ENDO-BETA-1,4-GALACTANASE"/>
    <property type="match status" value="1"/>
</dbReference>
<dbReference type="RefSeq" id="WP_271435798.1">
    <property type="nucleotide sequence ID" value="NZ_CP073355.1"/>
</dbReference>
<evidence type="ECO:0000313" key="5">
    <source>
        <dbReference type="EMBL" id="URA10672.1"/>
    </source>
</evidence>
<evidence type="ECO:0000256" key="3">
    <source>
        <dbReference type="ARBA" id="ARBA00023295"/>
    </source>
</evidence>
<dbReference type="AlphaFoldDB" id="A0AAX3BEA8"/>
<dbReference type="Pfam" id="PF07745">
    <property type="entry name" value="Glyco_hydro_53"/>
    <property type="match status" value="1"/>
</dbReference>